<feature type="binding site" evidence="3">
    <location>
        <position position="142"/>
    </location>
    <ligand>
        <name>a divalent metal cation</name>
        <dbReference type="ChEBI" id="CHEBI:60240"/>
    </ligand>
</feature>
<evidence type="ECO:0000256" key="2">
    <source>
        <dbReference type="PIRSR" id="PIRSR605511-1"/>
    </source>
</evidence>
<comment type="cofactor">
    <cofactor evidence="3">
        <name>Zn(2+)</name>
        <dbReference type="ChEBI" id="CHEBI:29105"/>
    </cofactor>
    <text evidence="3">Binds 1 divalent metal cation per subunit.</text>
</comment>
<dbReference type="InterPro" id="IPR013658">
    <property type="entry name" value="SGL"/>
</dbReference>
<dbReference type="GO" id="GO:0005509">
    <property type="term" value="F:calcium ion binding"/>
    <property type="evidence" value="ECO:0007669"/>
    <property type="project" value="TreeGrafter"/>
</dbReference>
<feature type="binding site" evidence="3">
    <location>
        <position position="94"/>
    </location>
    <ligand>
        <name>substrate</name>
    </ligand>
</feature>
<evidence type="ECO:0000259" key="4">
    <source>
        <dbReference type="Pfam" id="PF08450"/>
    </source>
</evidence>
<comment type="caution">
    <text evidence="5">The sequence shown here is derived from an EMBL/GenBank/DDBJ whole genome shotgun (WGS) entry which is preliminary data.</text>
</comment>
<sequence length="284" mass="31350">MSVECVAAVRATLGEGPVWVAREQALYWVDIVERRLFRWSQGEALRTFELGLCSLAPRAGGGFIGGGHEGFLAIAPDLTVTPLGDPEPDLPHNRFNDGKVDREGRFWAGTMDRFEREPSGKLYRLDPDLSWTQVDSGYLVTNGPAFSNDGRTMYHTDSARRRVYAFDLAPDGTAANRRVFAEFGEADGYPDGMTVDAEDCVWIAFWDGWCVRRLSAKAERLAELRVPVQRPTSCAFGGPDLDRLFITSARRDLTPEDLERQPDAGGLFMAVPGVSGMPEPLFAG</sequence>
<evidence type="ECO:0000256" key="3">
    <source>
        <dbReference type="PIRSR" id="PIRSR605511-2"/>
    </source>
</evidence>
<proteinExistence type="inferred from homology"/>
<keyword evidence="6" id="KW-1185">Reference proteome</keyword>
<evidence type="ECO:0000313" key="5">
    <source>
        <dbReference type="EMBL" id="TXC64191.1"/>
    </source>
</evidence>
<feature type="active site" description="Proton donor/acceptor" evidence="2">
    <location>
        <position position="191"/>
    </location>
</feature>
<dbReference type="GO" id="GO:0019853">
    <property type="term" value="P:L-ascorbic acid biosynthetic process"/>
    <property type="evidence" value="ECO:0007669"/>
    <property type="project" value="TreeGrafter"/>
</dbReference>
<dbReference type="Gene3D" id="2.120.10.30">
    <property type="entry name" value="TolB, C-terminal domain"/>
    <property type="match status" value="1"/>
</dbReference>
<dbReference type="PANTHER" id="PTHR10907:SF47">
    <property type="entry name" value="REGUCALCIN"/>
    <property type="match status" value="1"/>
</dbReference>
<comment type="similarity">
    <text evidence="1">Belongs to the SMP-30/CGR1 family.</text>
</comment>
<dbReference type="PANTHER" id="PTHR10907">
    <property type="entry name" value="REGUCALCIN"/>
    <property type="match status" value="1"/>
</dbReference>
<reference evidence="5 6" key="1">
    <citation type="journal article" date="2015" name="J. Microbiol.">
        <title>Sphingosinicella ginsenosidimutans sp. nov., with ginsenoside converting activity.</title>
        <authorList>
            <person name="Kim J.K."/>
            <person name="Kang M.S."/>
            <person name="Park S.C."/>
            <person name="Kim K.M."/>
            <person name="Choi K."/>
            <person name="Yoon M.H."/>
            <person name="Im W.T."/>
        </authorList>
    </citation>
    <scope>NUCLEOTIDE SEQUENCE [LARGE SCALE GENOMIC DNA]</scope>
    <source>
        <strain evidence="5 6">BS-11</strain>
    </source>
</reference>
<keyword evidence="3" id="KW-0862">Zinc</keyword>
<feature type="domain" description="SMP-30/Gluconolactonase/LRE-like region" evidence="4">
    <location>
        <begin position="13"/>
        <end position="250"/>
    </location>
</feature>
<dbReference type="GO" id="GO:0004341">
    <property type="term" value="F:gluconolactonase activity"/>
    <property type="evidence" value="ECO:0007669"/>
    <property type="project" value="TreeGrafter"/>
</dbReference>
<dbReference type="InterPro" id="IPR011042">
    <property type="entry name" value="6-blade_b-propeller_TolB-like"/>
</dbReference>
<dbReference type="EMBL" id="VOQQ01000001">
    <property type="protein sequence ID" value="TXC64191.1"/>
    <property type="molecule type" value="Genomic_DNA"/>
</dbReference>
<dbReference type="OrthoDB" id="2633250at2"/>
<dbReference type="Proteomes" id="UP000321249">
    <property type="component" value="Unassembled WGS sequence"/>
</dbReference>
<evidence type="ECO:0000256" key="1">
    <source>
        <dbReference type="ARBA" id="ARBA00008853"/>
    </source>
</evidence>
<gene>
    <name evidence="5" type="ORF">FRZ32_11300</name>
</gene>
<protein>
    <submittedName>
        <fullName evidence="5">SMP-30/gluconolactonase/LRE family protein</fullName>
    </submittedName>
</protein>
<dbReference type="InterPro" id="IPR005511">
    <property type="entry name" value="SMP-30"/>
</dbReference>
<name>A0A5C6TW94_9SPHN</name>
<dbReference type="SUPFAM" id="SSF63829">
    <property type="entry name" value="Calcium-dependent phosphotriesterase"/>
    <property type="match status" value="1"/>
</dbReference>
<organism evidence="5 6">
    <name type="scientific">Allosphingosinicella ginsenosidimutans</name>
    <dbReference type="NCBI Taxonomy" id="1176539"/>
    <lineage>
        <taxon>Bacteria</taxon>
        <taxon>Pseudomonadati</taxon>
        <taxon>Pseudomonadota</taxon>
        <taxon>Alphaproteobacteria</taxon>
        <taxon>Sphingomonadales</taxon>
        <taxon>Sphingomonadaceae</taxon>
        <taxon>Allosphingosinicella</taxon>
    </lineage>
</organism>
<dbReference type="Pfam" id="PF08450">
    <property type="entry name" value="SGL"/>
    <property type="match status" value="1"/>
</dbReference>
<accession>A0A5C6TW94</accession>
<feature type="binding site" evidence="3">
    <location>
        <position position="15"/>
    </location>
    <ligand>
        <name>a divalent metal cation</name>
        <dbReference type="ChEBI" id="CHEBI:60240"/>
    </ligand>
</feature>
<feature type="binding site" evidence="3">
    <location>
        <position position="191"/>
    </location>
    <ligand>
        <name>a divalent metal cation</name>
        <dbReference type="ChEBI" id="CHEBI:60240"/>
    </ligand>
</feature>
<dbReference type="PRINTS" id="PR01790">
    <property type="entry name" value="SMP30FAMILY"/>
</dbReference>
<feature type="binding site" evidence="3">
    <location>
        <position position="96"/>
    </location>
    <ligand>
        <name>substrate</name>
    </ligand>
</feature>
<evidence type="ECO:0000313" key="6">
    <source>
        <dbReference type="Proteomes" id="UP000321249"/>
    </source>
</evidence>
<dbReference type="AlphaFoldDB" id="A0A5C6TW94"/>
<keyword evidence="3" id="KW-0479">Metal-binding</keyword>